<evidence type="ECO:0000313" key="2">
    <source>
        <dbReference type="EMBL" id="CAG8698927.1"/>
    </source>
</evidence>
<gene>
    <name evidence="2" type="ORF">FCALED_LOCUS13374</name>
</gene>
<proteinExistence type="predicted"/>
<reference evidence="2" key="1">
    <citation type="submission" date="2021-06" db="EMBL/GenBank/DDBJ databases">
        <authorList>
            <person name="Kallberg Y."/>
            <person name="Tangrot J."/>
            <person name="Rosling A."/>
        </authorList>
    </citation>
    <scope>NUCLEOTIDE SEQUENCE</scope>
    <source>
        <strain evidence="2">UK204</strain>
    </source>
</reference>
<dbReference type="AlphaFoldDB" id="A0A9N9HP32"/>
<feature type="region of interest" description="Disordered" evidence="1">
    <location>
        <begin position="29"/>
        <end position="58"/>
    </location>
</feature>
<sequence>GSRTCEAEAEKSILNPSAGISSLKLKQPGFQDLRQKEPNDRAFPTKIKTSSESDSTKSILLPDSSCEKGLNNLHFNRIIQIVIRIFAAKPRCSGGVNKG</sequence>
<feature type="non-terminal residue" evidence="2">
    <location>
        <position position="99"/>
    </location>
</feature>
<evidence type="ECO:0000313" key="3">
    <source>
        <dbReference type="Proteomes" id="UP000789570"/>
    </source>
</evidence>
<accession>A0A9N9HP32</accession>
<comment type="caution">
    <text evidence="2">The sequence shown here is derived from an EMBL/GenBank/DDBJ whole genome shotgun (WGS) entry which is preliminary data.</text>
</comment>
<keyword evidence="3" id="KW-1185">Reference proteome</keyword>
<protein>
    <submittedName>
        <fullName evidence="2">8873_t:CDS:1</fullName>
    </submittedName>
</protein>
<dbReference type="EMBL" id="CAJVPQ010007642">
    <property type="protein sequence ID" value="CAG8698927.1"/>
    <property type="molecule type" value="Genomic_DNA"/>
</dbReference>
<dbReference type="Proteomes" id="UP000789570">
    <property type="component" value="Unassembled WGS sequence"/>
</dbReference>
<organism evidence="2 3">
    <name type="scientific">Funneliformis caledonium</name>
    <dbReference type="NCBI Taxonomy" id="1117310"/>
    <lineage>
        <taxon>Eukaryota</taxon>
        <taxon>Fungi</taxon>
        <taxon>Fungi incertae sedis</taxon>
        <taxon>Mucoromycota</taxon>
        <taxon>Glomeromycotina</taxon>
        <taxon>Glomeromycetes</taxon>
        <taxon>Glomerales</taxon>
        <taxon>Glomeraceae</taxon>
        <taxon>Funneliformis</taxon>
    </lineage>
</organism>
<evidence type="ECO:0000256" key="1">
    <source>
        <dbReference type="SAM" id="MobiDB-lite"/>
    </source>
</evidence>
<name>A0A9N9HP32_9GLOM</name>